<dbReference type="EMBL" id="FMWP01000096">
    <property type="protein sequence ID" value="SCZ99117.1"/>
    <property type="molecule type" value="Genomic_DNA"/>
</dbReference>
<evidence type="ECO:0000256" key="3">
    <source>
        <dbReference type="ARBA" id="ARBA00023038"/>
    </source>
</evidence>
<dbReference type="Proteomes" id="UP000249723">
    <property type="component" value="Unassembled WGS sequence"/>
</dbReference>
<accession>A0A2X0L133</accession>
<name>A0A2X0L133_9BASI</name>
<feature type="compositionally biased region" description="Polar residues" evidence="5">
    <location>
        <begin position="412"/>
        <end position="434"/>
    </location>
</feature>
<reference evidence="8" key="1">
    <citation type="submission" date="2016-10" db="EMBL/GenBank/DDBJ databases">
        <authorList>
            <person name="Jeantristanb JTB J.-T."/>
            <person name="Ricardo R."/>
        </authorList>
    </citation>
    <scope>NUCLEOTIDE SEQUENCE [LARGE SCALE GENOMIC DNA]</scope>
</reference>
<dbReference type="SUPFAM" id="SSF57716">
    <property type="entry name" value="Glucocorticoid receptor-like (DNA-binding domain)"/>
    <property type="match status" value="2"/>
</dbReference>
<feature type="compositionally biased region" description="Polar residues" evidence="5">
    <location>
        <begin position="250"/>
        <end position="262"/>
    </location>
</feature>
<feature type="compositionally biased region" description="Low complexity" evidence="5">
    <location>
        <begin position="279"/>
        <end position="300"/>
    </location>
</feature>
<feature type="compositionally biased region" description="Low complexity" evidence="5">
    <location>
        <begin position="147"/>
        <end position="156"/>
    </location>
</feature>
<protein>
    <submittedName>
        <fullName evidence="7">BZ3500_MvSof-1268-A1-R1_Chr3-1g05822 protein</fullName>
    </submittedName>
</protein>
<evidence type="ECO:0000256" key="1">
    <source>
        <dbReference type="ARBA" id="ARBA00022723"/>
    </source>
</evidence>
<dbReference type="PANTHER" id="PTHR24210">
    <property type="entry name" value="LIM DOMAIN-CONTAINING PROTEIN"/>
    <property type="match status" value="1"/>
</dbReference>
<dbReference type="PROSITE" id="PS00478">
    <property type="entry name" value="LIM_DOMAIN_1"/>
    <property type="match status" value="1"/>
</dbReference>
<feature type="compositionally biased region" description="Basic and acidic residues" evidence="5">
    <location>
        <begin position="320"/>
        <end position="330"/>
    </location>
</feature>
<feature type="domain" description="LIM zinc-binding" evidence="6">
    <location>
        <begin position="600"/>
        <end position="663"/>
    </location>
</feature>
<feature type="region of interest" description="Disordered" evidence="5">
    <location>
        <begin position="1"/>
        <end position="69"/>
    </location>
</feature>
<dbReference type="Pfam" id="PF00412">
    <property type="entry name" value="LIM"/>
    <property type="match status" value="1"/>
</dbReference>
<evidence type="ECO:0000313" key="8">
    <source>
        <dbReference type="Proteomes" id="UP000249723"/>
    </source>
</evidence>
<dbReference type="InterPro" id="IPR017351">
    <property type="entry name" value="PINCH-1-4-like"/>
</dbReference>
<dbReference type="InterPro" id="IPR001781">
    <property type="entry name" value="Znf_LIM"/>
</dbReference>
<feature type="compositionally biased region" description="Low complexity" evidence="5">
    <location>
        <begin position="26"/>
        <end position="47"/>
    </location>
</feature>
<keyword evidence="3 4" id="KW-0440">LIM domain</keyword>
<evidence type="ECO:0000256" key="4">
    <source>
        <dbReference type="PROSITE-ProRule" id="PRU00125"/>
    </source>
</evidence>
<feature type="compositionally biased region" description="Polar residues" evidence="5">
    <location>
        <begin position="385"/>
        <end position="401"/>
    </location>
</feature>
<keyword evidence="2 4" id="KW-0862">Zinc</keyword>
<gene>
    <name evidence="7" type="ORF">BZ3500_MVSOF-1268-A1-R1_CHR3-1G05822</name>
</gene>
<evidence type="ECO:0000313" key="7">
    <source>
        <dbReference type="EMBL" id="SCZ99117.1"/>
    </source>
</evidence>
<dbReference type="STRING" id="289078.A0A2X0L133"/>
<dbReference type="GO" id="GO:0046872">
    <property type="term" value="F:metal ion binding"/>
    <property type="evidence" value="ECO:0007669"/>
    <property type="project" value="UniProtKB-KW"/>
</dbReference>
<feature type="compositionally biased region" description="Basic residues" evidence="5">
    <location>
        <begin position="762"/>
        <end position="773"/>
    </location>
</feature>
<feature type="region of interest" description="Disordered" evidence="5">
    <location>
        <begin position="142"/>
        <end position="169"/>
    </location>
</feature>
<feature type="compositionally biased region" description="Polar residues" evidence="5">
    <location>
        <begin position="740"/>
        <end position="761"/>
    </location>
</feature>
<feature type="region of interest" description="Disordered" evidence="5">
    <location>
        <begin position="522"/>
        <end position="541"/>
    </location>
</feature>
<feature type="region of interest" description="Disordered" evidence="5">
    <location>
        <begin position="739"/>
        <end position="773"/>
    </location>
</feature>
<keyword evidence="1 4" id="KW-0479">Metal-binding</keyword>
<dbReference type="SMART" id="SM00132">
    <property type="entry name" value="LIM"/>
    <property type="match status" value="2"/>
</dbReference>
<feature type="compositionally biased region" description="Low complexity" evidence="5">
    <location>
        <begin position="522"/>
        <end position="536"/>
    </location>
</feature>
<evidence type="ECO:0000259" key="6">
    <source>
        <dbReference type="PROSITE" id="PS50023"/>
    </source>
</evidence>
<feature type="compositionally biased region" description="Polar residues" evidence="5">
    <location>
        <begin position="303"/>
        <end position="319"/>
    </location>
</feature>
<dbReference type="AlphaFoldDB" id="A0A2X0L133"/>
<dbReference type="OrthoDB" id="1112565at2759"/>
<feature type="region of interest" description="Disordered" evidence="5">
    <location>
        <begin position="383"/>
        <end position="448"/>
    </location>
</feature>
<dbReference type="PANTHER" id="PTHR24210:SF0">
    <property type="entry name" value="LIM DOMAIN-CONTAINING PROTEIN"/>
    <property type="match status" value="1"/>
</dbReference>
<keyword evidence="8" id="KW-1185">Reference proteome</keyword>
<feature type="region of interest" description="Disordered" evidence="5">
    <location>
        <begin position="189"/>
        <end position="210"/>
    </location>
</feature>
<feature type="region of interest" description="Disordered" evidence="5">
    <location>
        <begin position="222"/>
        <end position="352"/>
    </location>
</feature>
<dbReference type="Gene3D" id="2.10.110.10">
    <property type="entry name" value="Cysteine Rich Protein"/>
    <property type="match status" value="2"/>
</dbReference>
<dbReference type="GO" id="GO:0030695">
    <property type="term" value="F:GTPase regulator activity"/>
    <property type="evidence" value="ECO:0007669"/>
    <property type="project" value="UniProtKB-ARBA"/>
</dbReference>
<organism evidence="7 8">
    <name type="scientific">Microbotryum saponariae</name>
    <dbReference type="NCBI Taxonomy" id="289078"/>
    <lineage>
        <taxon>Eukaryota</taxon>
        <taxon>Fungi</taxon>
        <taxon>Dikarya</taxon>
        <taxon>Basidiomycota</taxon>
        <taxon>Pucciniomycotina</taxon>
        <taxon>Microbotryomycetes</taxon>
        <taxon>Microbotryales</taxon>
        <taxon>Microbotryaceae</taxon>
        <taxon>Microbotryum</taxon>
    </lineage>
</organism>
<evidence type="ECO:0000256" key="2">
    <source>
        <dbReference type="ARBA" id="ARBA00022833"/>
    </source>
</evidence>
<dbReference type="PROSITE" id="PS50023">
    <property type="entry name" value="LIM_DOMAIN_2"/>
    <property type="match status" value="1"/>
</dbReference>
<feature type="compositionally biased region" description="Low complexity" evidence="5">
    <location>
        <begin position="199"/>
        <end position="210"/>
    </location>
</feature>
<sequence length="773" mass="82516">MTSYFSRLAPDLSRSKPSTNLAIPGSTSSSSSSSVSRSPLPSPSRLLFGRQATSTIPIDPSDTDENRDLEDNKIKCSDCHAFMDVTQLGEHICSESPPSTGTTMPSHSTAEVVSPFSVSRLANGLKRQVPNRLRIDVTATKPSESVGASTGGTTATHVPLGPKGAVVQSGSQSGYLSAKVNKSHFDASQPAAPNYLPRSPSATSVSSSSSNKLPFFEKYQRLNTPTASSSPTTTGLSRSPNSDDLAARANSRQPVCPTTSAHLPTPEATGGMYSLPNNGSSRSLASAGALSVGLGSGRASATRDPSPQPSVRSLQSNESRSSDARPRRENSNITAASSVLSSSPPRSRHIVVDERRIVPAEELPSPDHDDFFSAYDDHRRATLKASHSTPNDLAYYGQTNPAHAPKPKPTPLKQSSLQSRATPELDSSGQSTPAISIGMTRSKGSSQSLDDCLEDLRLMTESDEEEDYDPIPSEYYDRRLTCSGPFDEDIELERTPKVSTALTQSRSTPALSSSAALASIVGSGSSSTRAPHSSSSRNGSEASILAYKPTSYQPRGLSSTTAVKSCTTCRRDLSHDLKNIQKAGDGQVFCRSCYAERFLPKCRKCCRAIEGGAVTSSDGKVLGKYHKDCFTCFTCSVPFPNGDFYVYDHKPYCQMHYHKLNGSLCANVRCGQPIEGPCVSLVGVENGGGGRYHVDHFVCSHRTCGIALLEHHFVVSGLPFCERHAEALSPRLPMAPTAGFSRSNPLAGNNGRSDPTPASTTRAKKRQTIITRR</sequence>
<proteinExistence type="predicted"/>
<feature type="compositionally biased region" description="Low complexity" evidence="5">
    <location>
        <begin position="224"/>
        <end position="234"/>
    </location>
</feature>
<evidence type="ECO:0000256" key="5">
    <source>
        <dbReference type="SAM" id="MobiDB-lite"/>
    </source>
</evidence>